<organism evidence="1 2">
    <name type="scientific">Musa troglodytarum</name>
    <name type="common">fe'i banana</name>
    <dbReference type="NCBI Taxonomy" id="320322"/>
    <lineage>
        <taxon>Eukaryota</taxon>
        <taxon>Viridiplantae</taxon>
        <taxon>Streptophyta</taxon>
        <taxon>Embryophyta</taxon>
        <taxon>Tracheophyta</taxon>
        <taxon>Spermatophyta</taxon>
        <taxon>Magnoliopsida</taxon>
        <taxon>Liliopsida</taxon>
        <taxon>Zingiberales</taxon>
        <taxon>Musaceae</taxon>
        <taxon>Musa</taxon>
    </lineage>
</organism>
<sequence>MDGLDVKLDLSPARTAMVELDPLILVGPISADAMQMGVFKGIAVSDDRSSTGVGGDSSGGDFVELASRLQESALLGSVAASYRNGRSAQIDEQRHGFQS</sequence>
<dbReference type="EMBL" id="CP097505">
    <property type="protein sequence ID" value="URD93664.1"/>
    <property type="molecule type" value="Genomic_DNA"/>
</dbReference>
<proteinExistence type="predicted"/>
<protein>
    <submittedName>
        <fullName evidence="1">Uncharacterized protein</fullName>
    </submittedName>
</protein>
<dbReference type="Proteomes" id="UP001055439">
    <property type="component" value="Chromosome 3"/>
</dbReference>
<accession>A0A9E7FC87</accession>
<evidence type="ECO:0000313" key="1">
    <source>
        <dbReference type="EMBL" id="URD93664.1"/>
    </source>
</evidence>
<gene>
    <name evidence="1" type="ORF">MUK42_33082</name>
</gene>
<reference evidence="1" key="1">
    <citation type="submission" date="2022-05" db="EMBL/GenBank/DDBJ databases">
        <title>The Musa troglodytarum L. genome provides insights into the mechanism of non-climacteric behaviour and enrichment of carotenoids.</title>
        <authorList>
            <person name="Wang J."/>
        </authorList>
    </citation>
    <scope>NUCLEOTIDE SEQUENCE</scope>
    <source>
        <tissue evidence="1">Leaf</tissue>
    </source>
</reference>
<keyword evidence="2" id="KW-1185">Reference proteome</keyword>
<evidence type="ECO:0000313" key="2">
    <source>
        <dbReference type="Proteomes" id="UP001055439"/>
    </source>
</evidence>
<name>A0A9E7FC87_9LILI</name>
<dbReference type="AlphaFoldDB" id="A0A9E7FC87"/>